<evidence type="ECO:0000256" key="2">
    <source>
        <dbReference type="ARBA" id="ARBA00022723"/>
    </source>
</evidence>
<sequence>MKLLVQSDDYGITKAVSLGIIEAIKFGIVRNTGLFANMPWAEEVVDLIKPFLNNIAFGVDLNISTGPALLDSCEIPGLVQNDGTFLSSSMNRKLDNEENHFDHVVYEEVYKEFEAQIQKYIQLVGKKPDYLHAHAYVTKTITQASRDLAKKYNVPYSIDIIENEKMAPSDMGWYKFPPTLDHQLQSSLKDYIIEDKNDYLHHEYGVLVCHCGYADSQLFKFSSFNLFRIKDLEAMTSAEVKNWFDEHNVELVTYKDFLEL</sequence>
<comment type="cofactor">
    <cofactor evidence="1">
        <name>Mg(2+)</name>
        <dbReference type="ChEBI" id="CHEBI:18420"/>
    </cofactor>
</comment>
<keyword evidence="7" id="KW-1185">Reference proteome</keyword>
<gene>
    <name evidence="6" type="ORF">SAMN04487834_10253</name>
</gene>
<dbReference type="PANTHER" id="PTHR31609:SF1">
    <property type="entry name" value="CARBOHYDRATE DEACETYLASE"/>
    <property type="match status" value="1"/>
</dbReference>
<organism evidence="6 7">
    <name type="scientific">Sharpea azabuensis</name>
    <dbReference type="NCBI Taxonomy" id="322505"/>
    <lineage>
        <taxon>Bacteria</taxon>
        <taxon>Bacillati</taxon>
        <taxon>Bacillota</taxon>
        <taxon>Erysipelotrichia</taxon>
        <taxon>Erysipelotrichales</taxon>
        <taxon>Coprobacillaceae</taxon>
        <taxon>Sharpea</taxon>
    </lineage>
</organism>
<dbReference type="OrthoDB" id="9774177at2"/>
<dbReference type="AlphaFoldDB" id="A0A1H6TNZ6"/>
<dbReference type="SUPFAM" id="SSF88713">
    <property type="entry name" value="Glycoside hydrolase/deacetylase"/>
    <property type="match status" value="1"/>
</dbReference>
<keyword evidence="2" id="KW-0479">Metal-binding</keyword>
<evidence type="ECO:0000313" key="6">
    <source>
        <dbReference type="EMBL" id="SEI79924.1"/>
    </source>
</evidence>
<accession>A0A1H6TNZ6</accession>
<dbReference type="GO" id="GO:0019213">
    <property type="term" value="F:deacetylase activity"/>
    <property type="evidence" value="ECO:0007669"/>
    <property type="project" value="TreeGrafter"/>
</dbReference>
<dbReference type="GO" id="GO:0016787">
    <property type="term" value="F:hydrolase activity"/>
    <property type="evidence" value="ECO:0007669"/>
    <property type="project" value="UniProtKB-KW"/>
</dbReference>
<dbReference type="Pfam" id="PF04794">
    <property type="entry name" value="YdjC"/>
    <property type="match status" value="1"/>
</dbReference>
<dbReference type="STRING" id="322505.SAMN04487836_1522"/>
<keyword evidence="5" id="KW-0119">Carbohydrate metabolism</keyword>
<dbReference type="Gene3D" id="3.20.20.370">
    <property type="entry name" value="Glycoside hydrolase/deacetylase"/>
    <property type="match status" value="1"/>
</dbReference>
<dbReference type="InterPro" id="IPR011330">
    <property type="entry name" value="Glyco_hydro/deAcase_b/a-brl"/>
</dbReference>
<dbReference type="PANTHER" id="PTHR31609">
    <property type="entry name" value="YDJC DEACETYLASE FAMILY MEMBER"/>
    <property type="match status" value="1"/>
</dbReference>
<dbReference type="InterPro" id="IPR006879">
    <property type="entry name" value="YdjC-like"/>
</dbReference>
<keyword evidence="3 6" id="KW-0378">Hydrolase</keyword>
<evidence type="ECO:0000256" key="5">
    <source>
        <dbReference type="ARBA" id="ARBA00023277"/>
    </source>
</evidence>
<name>A0A1H6TNZ6_9FIRM</name>
<evidence type="ECO:0000256" key="1">
    <source>
        <dbReference type="ARBA" id="ARBA00001946"/>
    </source>
</evidence>
<dbReference type="RefSeq" id="WP_074732086.1">
    <property type="nucleotide sequence ID" value="NZ_FNYK01000025.1"/>
</dbReference>
<dbReference type="Proteomes" id="UP000183028">
    <property type="component" value="Unassembled WGS sequence"/>
</dbReference>
<evidence type="ECO:0000256" key="3">
    <source>
        <dbReference type="ARBA" id="ARBA00022801"/>
    </source>
</evidence>
<dbReference type="eggNOG" id="COG3394">
    <property type="taxonomic scope" value="Bacteria"/>
</dbReference>
<dbReference type="GO" id="GO:0046872">
    <property type="term" value="F:metal ion binding"/>
    <property type="evidence" value="ECO:0007669"/>
    <property type="project" value="UniProtKB-KW"/>
</dbReference>
<evidence type="ECO:0000313" key="7">
    <source>
        <dbReference type="Proteomes" id="UP000183028"/>
    </source>
</evidence>
<dbReference type="GO" id="GO:0005975">
    <property type="term" value="P:carbohydrate metabolic process"/>
    <property type="evidence" value="ECO:0007669"/>
    <property type="project" value="InterPro"/>
</dbReference>
<reference evidence="7" key="1">
    <citation type="submission" date="2016-10" db="EMBL/GenBank/DDBJ databases">
        <authorList>
            <person name="Varghese N."/>
        </authorList>
    </citation>
    <scope>NUCLEOTIDE SEQUENCE [LARGE SCALE GENOMIC DNA]</scope>
    <source>
        <strain evidence="7">DSM 20406</strain>
    </source>
</reference>
<proteinExistence type="predicted"/>
<protein>
    <submittedName>
        <fullName evidence="6">Predicted glycoside hydrolase or deacetylase ChbG, UPF0249 family</fullName>
    </submittedName>
</protein>
<keyword evidence="4" id="KW-0460">Magnesium</keyword>
<evidence type="ECO:0000256" key="4">
    <source>
        <dbReference type="ARBA" id="ARBA00022842"/>
    </source>
</evidence>
<dbReference type="EMBL" id="FNYK01000025">
    <property type="protein sequence ID" value="SEI79924.1"/>
    <property type="molecule type" value="Genomic_DNA"/>
</dbReference>